<keyword evidence="6" id="KW-1185">Reference proteome</keyword>
<feature type="compositionally biased region" description="Polar residues" evidence="3">
    <location>
        <begin position="211"/>
        <end position="222"/>
    </location>
</feature>
<evidence type="ECO:0000313" key="5">
    <source>
        <dbReference type="EMBL" id="CAC5398824.1"/>
    </source>
</evidence>
<evidence type="ECO:0000259" key="4">
    <source>
        <dbReference type="PROSITE" id="PS50004"/>
    </source>
</evidence>
<feature type="compositionally biased region" description="Polar residues" evidence="3">
    <location>
        <begin position="7"/>
        <end position="23"/>
    </location>
</feature>
<dbReference type="Pfam" id="PF21528">
    <property type="entry name" value="CC2D1A-B_DM14"/>
    <property type="match status" value="4"/>
</dbReference>
<dbReference type="InterPro" id="IPR037772">
    <property type="entry name" value="C2_Freud"/>
</dbReference>
<feature type="compositionally biased region" description="Low complexity" evidence="3">
    <location>
        <begin position="317"/>
        <end position="327"/>
    </location>
</feature>
<dbReference type="GO" id="GO:0001227">
    <property type="term" value="F:DNA-binding transcription repressor activity, RNA polymerase II-specific"/>
    <property type="evidence" value="ECO:0007669"/>
    <property type="project" value="InterPro"/>
</dbReference>
<keyword evidence="2" id="KW-0175">Coiled coil</keyword>
<protein>
    <submittedName>
        <fullName evidence="5">CC2D1</fullName>
    </submittedName>
</protein>
<dbReference type="PANTHER" id="PTHR13076">
    <property type="entry name" value="COILED-COIL AND C2 DOMAIN-CONTAINING PROTEIN 1-LIKE"/>
    <property type="match status" value="1"/>
</dbReference>
<feature type="compositionally biased region" description="Low complexity" evidence="3">
    <location>
        <begin position="437"/>
        <end position="465"/>
    </location>
</feature>
<feature type="compositionally biased region" description="Polar residues" evidence="3">
    <location>
        <begin position="503"/>
        <end position="512"/>
    </location>
</feature>
<dbReference type="SMART" id="SM00685">
    <property type="entry name" value="DM14"/>
    <property type="match status" value="4"/>
</dbReference>
<sequence>MVLSKLVKSSNTPNAKPGSSEQMLNMEEMAEEMGIGDIENMMYGDLDNDEDLEAELLALQGDDNPVRRKPKQQQKALTMADLDKYSKIAEINEDDDDEDVSDTEDPDLLAELEDLSTEEDAGPETTSQSAGDKEDQVILLVERLSMYESGVESAKSAGDTSKQRRYDRGLKTIQDLLKKAQQGKTIDESDIPPAITVSEQTKQRTGGVMQPESSPTFKPTTDSRNKQPSPSPPKQPALELDNKPISPATSSHDVETEKMLETRRDQYKTAALQAKHTGDIATAKSYVQIAKQFDNVLNALKSGQAIDLSKMPPPPSSSGSTSKAVPPVQTASRTEQSTHQGAGEEDNTPAPSAEESRKVFKAPEPPKTIMEALEQRLEKYKSAEAEAKAAGEGSKARRHGRIVKQYQDSIKASKAGKPFNLEELPCPPGYAPFPTESSPAKSALAASSSPQKTVPQQPQPAVTTPHRQAVPVQQETTPQKSPSSTSQKAKPLTMEEDEAFKRSPSSRAEQTSHFLTERMNEYRTAALQAKKNNDLELAKKYIRIAKGFEPMIIAAESGLPVDMSQIPPSMVDDHETSTVSVSREDCELSGDRTEVFQKLEQDLIQQIRTCATNQQNFTKIGDVVSSAKFEKMEKGCRKDLESLKNAFRHNDPVPKFHYENRTFSLVKCNTDLGENDLEITIVRGLQYNVPSGYSEKDLDTYVKFEFPYPQEDPQVGTTETVKSTTNPEHNQPFKLEIARKSRAFARIIERKTVKLEVFYKRGFLKSDKLLGTVNVKLQGLDSECTLHDSHDLTEGRKQVGGKLEVKIRIRDPFKGKQVEVTKEKWLVIDQFIRALGPKETKKGMAPAKPAVLKSKSSGTICLEVLKYEKQLLDNQIASLKNQLTKEQYQTLTHKSQLLQQKTEEQQCKLKTGGKVGLKDYVKSIETEIPQYEEEARFFAKAGDMHKAQVMLTKKKHVEKELAAIRNKYPDNSIYVDQLPRNNNSDGIHGDHGDTSIQRTNFHSMATMSTMIAQFFSGFQQSQFNQTWKKGNHTDNGGFNLHQWYREHNSTASQHNPIFQTGLQQDLLYSSSTAQQPDLRASSIQQGPQGVRSESFTNVDIISPTIQKQIIEGKDINLALF</sequence>
<dbReference type="Pfam" id="PF00168">
    <property type="entry name" value="C2"/>
    <property type="match status" value="1"/>
</dbReference>
<dbReference type="InterPro" id="IPR000008">
    <property type="entry name" value="C2_dom"/>
</dbReference>
<dbReference type="EMBL" id="CACVKT020005969">
    <property type="protein sequence ID" value="CAC5398824.1"/>
    <property type="molecule type" value="Genomic_DNA"/>
</dbReference>
<reference evidence="5 6" key="1">
    <citation type="submission" date="2020-06" db="EMBL/GenBank/DDBJ databases">
        <authorList>
            <person name="Li R."/>
            <person name="Bekaert M."/>
        </authorList>
    </citation>
    <scope>NUCLEOTIDE SEQUENCE [LARGE SCALE GENOMIC DNA]</scope>
    <source>
        <strain evidence="6">wild</strain>
    </source>
</reference>
<dbReference type="SMART" id="SM00239">
    <property type="entry name" value="C2"/>
    <property type="match status" value="1"/>
</dbReference>
<dbReference type="InterPro" id="IPR035892">
    <property type="entry name" value="C2_domain_sf"/>
</dbReference>
<feature type="region of interest" description="Disordered" evidence="3">
    <location>
        <begin position="148"/>
        <end position="167"/>
    </location>
</feature>
<gene>
    <name evidence="5" type="ORF">MCOR_33157</name>
</gene>
<feature type="coiled-coil region" evidence="2">
    <location>
        <begin position="862"/>
        <end position="889"/>
    </location>
</feature>
<dbReference type="SUPFAM" id="SSF49562">
    <property type="entry name" value="C2 domain (Calcium/lipid-binding domain, CaLB)"/>
    <property type="match status" value="1"/>
</dbReference>
<feature type="region of interest" description="Disordered" evidence="3">
    <location>
        <begin position="178"/>
        <end position="262"/>
    </location>
</feature>
<dbReference type="CDD" id="cd08690">
    <property type="entry name" value="C2_Freud-1"/>
    <property type="match status" value="1"/>
</dbReference>
<evidence type="ECO:0000256" key="3">
    <source>
        <dbReference type="SAM" id="MobiDB-lite"/>
    </source>
</evidence>
<dbReference type="PANTHER" id="PTHR13076:SF9">
    <property type="entry name" value="COILED-COIL AND C2 DOMAIN-CONTAINING PROTEIN 1-LIKE"/>
    <property type="match status" value="1"/>
</dbReference>
<evidence type="ECO:0000256" key="1">
    <source>
        <dbReference type="ARBA" id="ARBA00010672"/>
    </source>
</evidence>
<feature type="compositionally biased region" description="Basic and acidic residues" evidence="3">
    <location>
        <begin position="373"/>
        <end position="389"/>
    </location>
</feature>
<comment type="similarity">
    <text evidence="1">Belongs to the CC2D1 family.</text>
</comment>
<dbReference type="PROSITE" id="PS50004">
    <property type="entry name" value="C2"/>
    <property type="match status" value="1"/>
</dbReference>
<dbReference type="Proteomes" id="UP000507470">
    <property type="component" value="Unassembled WGS sequence"/>
</dbReference>
<organism evidence="5 6">
    <name type="scientific">Mytilus coruscus</name>
    <name type="common">Sea mussel</name>
    <dbReference type="NCBI Taxonomy" id="42192"/>
    <lineage>
        <taxon>Eukaryota</taxon>
        <taxon>Metazoa</taxon>
        <taxon>Spiralia</taxon>
        <taxon>Lophotrochozoa</taxon>
        <taxon>Mollusca</taxon>
        <taxon>Bivalvia</taxon>
        <taxon>Autobranchia</taxon>
        <taxon>Pteriomorphia</taxon>
        <taxon>Mytilida</taxon>
        <taxon>Mytiloidea</taxon>
        <taxon>Mytilidae</taxon>
        <taxon>Mytilinae</taxon>
        <taxon>Mytilus</taxon>
    </lineage>
</organism>
<dbReference type="Gene3D" id="2.60.40.150">
    <property type="entry name" value="C2 domain"/>
    <property type="match status" value="1"/>
</dbReference>
<evidence type="ECO:0000256" key="2">
    <source>
        <dbReference type="SAM" id="Coils"/>
    </source>
</evidence>
<feature type="compositionally biased region" description="Polar residues" evidence="3">
    <location>
        <begin position="329"/>
        <end position="340"/>
    </location>
</feature>
<feature type="region of interest" description="Disordered" evidence="3">
    <location>
        <begin position="1"/>
        <end position="137"/>
    </location>
</feature>
<feature type="domain" description="C2" evidence="4">
    <location>
        <begin position="657"/>
        <end position="790"/>
    </location>
</feature>
<feature type="region of interest" description="Disordered" evidence="3">
    <location>
        <begin position="306"/>
        <end position="512"/>
    </location>
</feature>
<dbReference type="AlphaFoldDB" id="A0A6J8CUX8"/>
<evidence type="ECO:0000313" key="6">
    <source>
        <dbReference type="Proteomes" id="UP000507470"/>
    </source>
</evidence>
<dbReference type="InterPro" id="IPR039725">
    <property type="entry name" value="CC2D1A/B"/>
</dbReference>
<dbReference type="InterPro" id="IPR006608">
    <property type="entry name" value="CC2D1A/B_DM14"/>
</dbReference>
<feature type="compositionally biased region" description="Low complexity" evidence="3">
    <location>
        <begin position="473"/>
        <end position="491"/>
    </location>
</feature>
<feature type="compositionally biased region" description="Basic and acidic residues" evidence="3">
    <location>
        <begin position="252"/>
        <end position="262"/>
    </location>
</feature>
<dbReference type="OrthoDB" id="19996at2759"/>
<name>A0A6J8CUX8_MYTCO</name>
<feature type="compositionally biased region" description="Acidic residues" evidence="3">
    <location>
        <begin position="91"/>
        <end position="122"/>
    </location>
</feature>
<proteinExistence type="inferred from homology"/>
<accession>A0A6J8CUX8</accession>